<dbReference type="AlphaFoldDB" id="A0A078AH89"/>
<gene>
    <name evidence="3" type="primary">Contig12105.g12941</name>
    <name evidence="3" type="ORF">STYLEM_10212</name>
</gene>
<evidence type="ECO:0000256" key="1">
    <source>
        <dbReference type="SAM" id="Phobius"/>
    </source>
</evidence>
<keyword evidence="1" id="KW-0812">Transmembrane</keyword>
<feature type="chain" id="PRO_5001729413" evidence="2">
    <location>
        <begin position="23"/>
        <end position="154"/>
    </location>
</feature>
<protein>
    <submittedName>
        <fullName evidence="3">Uncharacterized protein</fullName>
    </submittedName>
</protein>
<evidence type="ECO:0000313" key="4">
    <source>
        <dbReference type="Proteomes" id="UP000039865"/>
    </source>
</evidence>
<feature type="signal peptide" evidence="2">
    <location>
        <begin position="1"/>
        <end position="22"/>
    </location>
</feature>
<keyword evidence="1" id="KW-0472">Membrane</keyword>
<evidence type="ECO:0000313" key="3">
    <source>
        <dbReference type="EMBL" id="CDW81201.1"/>
    </source>
</evidence>
<name>A0A078AH89_STYLE</name>
<proteinExistence type="predicted"/>
<reference evidence="3 4" key="1">
    <citation type="submission" date="2014-06" db="EMBL/GenBank/DDBJ databases">
        <authorList>
            <person name="Swart Estienne"/>
        </authorList>
    </citation>
    <scope>NUCLEOTIDE SEQUENCE [LARGE SCALE GENOMIC DNA]</scope>
    <source>
        <strain evidence="3 4">130c</strain>
    </source>
</reference>
<evidence type="ECO:0000256" key="2">
    <source>
        <dbReference type="SAM" id="SignalP"/>
    </source>
</evidence>
<keyword evidence="2" id="KW-0732">Signal</keyword>
<sequence>MVSSKKVQLGLFILSLWFLVQAFEAAYYNGKHANNLSAQYLKTHTKYQAQMRKLTKKYTKYEIKMPEPEIITNYKNKISYGVAYFYLVGGLCLAFQVKFANVLLIPIHLMVSVLQHNPELAERDAEYQLKVRQFLLDGLILAALITFQGVKFRR</sequence>
<keyword evidence="1" id="KW-1133">Transmembrane helix</keyword>
<keyword evidence="4" id="KW-1185">Reference proteome</keyword>
<dbReference type="InParanoid" id="A0A078AH89"/>
<feature type="transmembrane region" description="Helical" evidence="1">
    <location>
        <begin position="83"/>
        <end position="114"/>
    </location>
</feature>
<dbReference type="EMBL" id="CCKQ01009696">
    <property type="protein sequence ID" value="CDW81201.1"/>
    <property type="molecule type" value="Genomic_DNA"/>
</dbReference>
<organism evidence="3 4">
    <name type="scientific">Stylonychia lemnae</name>
    <name type="common">Ciliate</name>
    <dbReference type="NCBI Taxonomy" id="5949"/>
    <lineage>
        <taxon>Eukaryota</taxon>
        <taxon>Sar</taxon>
        <taxon>Alveolata</taxon>
        <taxon>Ciliophora</taxon>
        <taxon>Intramacronucleata</taxon>
        <taxon>Spirotrichea</taxon>
        <taxon>Stichotrichia</taxon>
        <taxon>Sporadotrichida</taxon>
        <taxon>Oxytrichidae</taxon>
        <taxon>Stylonychinae</taxon>
        <taxon>Stylonychia</taxon>
    </lineage>
</organism>
<dbReference type="Proteomes" id="UP000039865">
    <property type="component" value="Unassembled WGS sequence"/>
</dbReference>
<accession>A0A078AH89</accession>